<keyword evidence="4 5" id="KW-0648">Protein biosynthesis</keyword>
<sequence>MALDGAFLYVAAKEMREILVGSRVEKIAQPSKEELTITFRLRGGSRKVLFSANASSPRVHFTDIALENPKTPPMFCMLLRKHIGSGKLVAIRQNGLDRVIAFDFETVNELGDVVIVTLAAEIMGRHSNLILIGPEGRIIDAVKRVSDEVSSVRTVLPGGTYTLPPAQDKLDLLCTSDEEIMERFLSLPSIDCAKSLMQTLEGISPVLSRELIYRALKGGDIEKDRLSSYYKNRIREEISALRARLLDGTCEYIAVQDEAKKLREFTLMDLTQYGNVEKKESFDSPSALLDNFYAERDRVARMKQRSHDLLRLLINATERITRKLAVQEEELRACADRETLRMYGDLLNANLYRMEKGGREVTVENFYEESCPPVTIRLDPRLSPSQNAQKYYAEYRKAATAEDMLKDLMAKSRQELIYLDSVFDAVTRTEGESELLEIREELAEQGYIRLPKKRNRMLKAQPPMKFMSSDGFSILCGRNNKQNDQLTMKTAKNYDMWLHTQGVAGSHVIIEADGKEISDQAITEAAIIAAYHSKARESAQVAVDYTRIKFVKKPAGAKPGMVIFTDYQTAFVTPDEELVHRLQVK</sequence>
<dbReference type="HAMAP" id="MF_00844_B">
    <property type="entry name" value="RqcH_B"/>
    <property type="match status" value="1"/>
</dbReference>
<evidence type="ECO:0000256" key="3">
    <source>
        <dbReference type="ARBA" id="ARBA00022884"/>
    </source>
</evidence>
<keyword evidence="3 5" id="KW-0694">RNA-binding</keyword>
<dbReference type="RefSeq" id="WP_204447360.1">
    <property type="nucleotide sequence ID" value="NZ_JACJKY010000016.1"/>
</dbReference>
<comment type="caution">
    <text evidence="7">The sequence shown here is derived from an EMBL/GenBank/DDBJ whole genome shotgun (WGS) entry which is preliminary data.</text>
</comment>
<accession>A0A938X746</accession>
<dbReference type="Proteomes" id="UP000774750">
    <property type="component" value="Unassembled WGS sequence"/>
</dbReference>
<evidence type="ECO:0000256" key="2">
    <source>
        <dbReference type="ARBA" id="ARBA00022730"/>
    </source>
</evidence>
<evidence type="ECO:0000256" key="5">
    <source>
        <dbReference type="HAMAP-Rule" id="MF_00844"/>
    </source>
</evidence>
<dbReference type="GO" id="GO:1990112">
    <property type="term" value="C:RQC complex"/>
    <property type="evidence" value="ECO:0007669"/>
    <property type="project" value="TreeGrafter"/>
</dbReference>
<dbReference type="AlphaFoldDB" id="A0A938X746"/>
<comment type="subunit">
    <text evidence="5">Associates with stalled 50S ribosomal subunits. Binds to RqcP.</text>
</comment>
<comment type="function">
    <text evidence="5">Key component of the ribosome quality control system (RQC), a ribosome-associated complex that mediates the extraction of incompletely synthesized nascent chains from stalled ribosomes and their subsequent degradation. RqcH recruits Ala-charged tRNA, and with RqcP directs the elongation of stalled nascent chains on 50S ribosomal subunits, leading to non-templated C-terminal alanine extensions (Ala tail). The Ala tail promotes nascent chain degradation. May add between 1 and at least 8 Ala residues. Binds to stalled 50S ribosomal subunits.</text>
</comment>
<reference evidence="7" key="1">
    <citation type="submission" date="2020-08" db="EMBL/GenBank/DDBJ databases">
        <authorList>
            <person name="Cejkova D."/>
            <person name="Kubasova T."/>
            <person name="Jahodarova E."/>
            <person name="Rychlik I."/>
        </authorList>
    </citation>
    <scope>NUCLEOTIDE SEQUENCE</scope>
    <source>
        <strain evidence="7">An559</strain>
    </source>
</reference>
<comment type="similarity">
    <text evidence="5">Belongs to the NEMF family.</text>
</comment>
<evidence type="ECO:0000256" key="4">
    <source>
        <dbReference type="ARBA" id="ARBA00022917"/>
    </source>
</evidence>
<name>A0A938X746_9FIRM</name>
<protein>
    <recommendedName>
        <fullName evidence="5">Rqc2 homolog RqcH</fullName>
        <shortName evidence="5">RqcH</shortName>
    </recommendedName>
</protein>
<dbReference type="GO" id="GO:0072344">
    <property type="term" value="P:rescue of stalled ribosome"/>
    <property type="evidence" value="ECO:0007669"/>
    <property type="project" value="UniProtKB-UniRule"/>
</dbReference>
<dbReference type="PANTHER" id="PTHR15239:SF6">
    <property type="entry name" value="RIBOSOME QUALITY CONTROL COMPLEX SUBUNIT NEMF"/>
    <property type="match status" value="1"/>
</dbReference>
<evidence type="ECO:0000259" key="6">
    <source>
        <dbReference type="Pfam" id="PF05670"/>
    </source>
</evidence>
<dbReference type="Pfam" id="PF05833">
    <property type="entry name" value="NFACT_N"/>
    <property type="match status" value="1"/>
</dbReference>
<dbReference type="Pfam" id="PF05670">
    <property type="entry name" value="NFACT-R_1"/>
    <property type="match status" value="1"/>
</dbReference>
<dbReference type="EMBL" id="JACJKY010000016">
    <property type="protein sequence ID" value="MBM6921421.1"/>
    <property type="molecule type" value="Genomic_DNA"/>
</dbReference>
<keyword evidence="8" id="KW-1185">Reference proteome</keyword>
<dbReference type="PANTHER" id="PTHR15239">
    <property type="entry name" value="NUCLEAR EXPORT MEDIATOR FACTOR NEMF"/>
    <property type="match status" value="1"/>
</dbReference>
<keyword evidence="1 5" id="KW-0820">tRNA-binding</keyword>
<keyword evidence="2 5" id="KW-0699">rRNA-binding</keyword>
<evidence type="ECO:0000313" key="7">
    <source>
        <dbReference type="EMBL" id="MBM6921421.1"/>
    </source>
</evidence>
<feature type="domain" description="NFACT RNA-binding" evidence="6">
    <location>
        <begin position="465"/>
        <end position="564"/>
    </location>
</feature>
<dbReference type="GO" id="GO:0043023">
    <property type="term" value="F:ribosomal large subunit binding"/>
    <property type="evidence" value="ECO:0007669"/>
    <property type="project" value="UniProtKB-UniRule"/>
</dbReference>
<dbReference type="GO" id="GO:0019843">
    <property type="term" value="F:rRNA binding"/>
    <property type="evidence" value="ECO:0007669"/>
    <property type="project" value="UniProtKB-UniRule"/>
</dbReference>
<evidence type="ECO:0000313" key="8">
    <source>
        <dbReference type="Proteomes" id="UP000774750"/>
    </source>
</evidence>
<dbReference type="FunFam" id="2.30.310.10:FF:000004">
    <property type="entry name" value="Fibronectin-binding protein A"/>
    <property type="match status" value="1"/>
</dbReference>
<evidence type="ECO:0000256" key="1">
    <source>
        <dbReference type="ARBA" id="ARBA00022555"/>
    </source>
</evidence>
<organism evidence="7 8">
    <name type="scientific">Merdimmobilis hominis</name>
    <dbReference type="NCBI Taxonomy" id="2897707"/>
    <lineage>
        <taxon>Bacteria</taxon>
        <taxon>Bacillati</taxon>
        <taxon>Bacillota</taxon>
        <taxon>Clostridia</taxon>
        <taxon>Eubacteriales</taxon>
        <taxon>Oscillospiraceae</taxon>
        <taxon>Merdimmobilis</taxon>
    </lineage>
</organism>
<reference evidence="7" key="2">
    <citation type="journal article" date="2021" name="Sci. Rep.">
        <title>The distribution of antibiotic resistance genes in chicken gut microbiota commensals.</title>
        <authorList>
            <person name="Juricova H."/>
            <person name="Matiasovicova J."/>
            <person name="Kubasova T."/>
            <person name="Cejkova D."/>
            <person name="Rychlik I."/>
        </authorList>
    </citation>
    <scope>NUCLEOTIDE SEQUENCE</scope>
    <source>
        <strain evidence="7">An559</strain>
    </source>
</reference>
<gene>
    <name evidence="5" type="primary">rqcH</name>
    <name evidence="7" type="ORF">H6A12_09660</name>
</gene>
<dbReference type="GO" id="GO:0000049">
    <property type="term" value="F:tRNA binding"/>
    <property type="evidence" value="ECO:0007669"/>
    <property type="project" value="UniProtKB-UniRule"/>
</dbReference>
<dbReference type="Gene3D" id="2.30.310.10">
    <property type="entry name" value="ibrinogen binding protein from staphylococcus aureus domain"/>
    <property type="match status" value="1"/>
</dbReference>
<dbReference type="InterPro" id="IPR008532">
    <property type="entry name" value="NFACT_RNA-bd"/>
</dbReference>
<dbReference type="InterPro" id="IPR051608">
    <property type="entry name" value="RQC_Subunit_NEMF"/>
</dbReference>
<dbReference type="InterPro" id="IPR043682">
    <property type="entry name" value="RqcH_bacterial"/>
</dbReference>
<proteinExistence type="inferred from homology"/>